<dbReference type="EMBL" id="JRAA01000001">
    <property type="protein sequence ID" value="KHF25576.1"/>
    <property type="molecule type" value="Genomic_DNA"/>
</dbReference>
<reference evidence="1 2" key="1">
    <citation type="journal article" date="2014" name="BMC Genomics">
        <title>The genome of the intracellular bacterium of the coastal bivalve, Solemya velum: a blueprint for thriving in and out of symbiosis.</title>
        <authorList>
            <person name="Dmytrenko O."/>
            <person name="Russell S.L."/>
            <person name="Loo W.T."/>
            <person name="Fontanez K.M."/>
            <person name="Liao L."/>
            <person name="Roeselers G."/>
            <person name="Sharma R."/>
            <person name="Stewart F.J."/>
            <person name="Newton I.L."/>
            <person name="Woyke T."/>
            <person name="Wu D."/>
            <person name="Lang J.M."/>
            <person name="Eisen J.A."/>
            <person name="Cavanaugh C.M."/>
        </authorList>
    </citation>
    <scope>NUCLEOTIDE SEQUENCE [LARGE SCALE GENOMIC DNA]</scope>
    <source>
        <strain evidence="1 2">WH</strain>
    </source>
</reference>
<evidence type="ECO:0000313" key="1">
    <source>
        <dbReference type="EMBL" id="KHF25576.1"/>
    </source>
</evidence>
<comment type="caution">
    <text evidence="1">The sequence shown here is derived from an EMBL/GenBank/DDBJ whole genome shotgun (WGS) entry which is preliminary data.</text>
</comment>
<dbReference type="STRING" id="2340.JV46_11950"/>
<sequence length="79" mass="8851">MTPFPVDPDASVQATVFALVSSKRKNRKRFSEGCVREMQDEQSALAGHDPDRGIHAAVVYGPSFSSESQRVYHLVRWLC</sequence>
<gene>
    <name evidence="1" type="ORF">JV46_11950</name>
</gene>
<organism evidence="1 2">
    <name type="scientific">Solemya velum gill symbiont</name>
    <dbReference type="NCBI Taxonomy" id="2340"/>
    <lineage>
        <taxon>Bacteria</taxon>
        <taxon>Pseudomonadati</taxon>
        <taxon>Pseudomonadota</taxon>
        <taxon>Gammaproteobacteria</taxon>
        <taxon>sulfur-oxidizing symbionts</taxon>
    </lineage>
</organism>
<accession>A0A0B0HDP7</accession>
<proteinExistence type="predicted"/>
<dbReference type="eggNOG" id="ENOG50335Y7">
    <property type="taxonomic scope" value="Bacteria"/>
</dbReference>
<keyword evidence="2" id="KW-1185">Reference proteome</keyword>
<name>A0A0B0HDP7_SOVGS</name>
<dbReference type="GeneID" id="86991525"/>
<dbReference type="AlphaFoldDB" id="A0A0B0HDP7"/>
<dbReference type="Proteomes" id="UP000030856">
    <property type="component" value="Unassembled WGS sequence"/>
</dbReference>
<protein>
    <submittedName>
        <fullName evidence="1">Uncharacterized protein</fullName>
    </submittedName>
</protein>
<dbReference type="OrthoDB" id="9797738at2"/>
<dbReference type="RefSeq" id="WP_043115246.1">
    <property type="nucleotide sequence ID" value="NZ_JRAA01000001.1"/>
</dbReference>
<evidence type="ECO:0000313" key="2">
    <source>
        <dbReference type="Proteomes" id="UP000030856"/>
    </source>
</evidence>